<protein>
    <submittedName>
        <fullName evidence="2">HNH endonuclease domain protein</fullName>
    </submittedName>
</protein>
<dbReference type="InterPro" id="IPR002711">
    <property type="entry name" value="HNH"/>
</dbReference>
<comment type="caution">
    <text evidence="2">The sequence shown here is derived from an EMBL/GenBank/DDBJ whole genome shotgun (WGS) entry which is preliminary data.</text>
</comment>
<reference evidence="2 3" key="1">
    <citation type="submission" date="2012-05" db="EMBL/GenBank/DDBJ databases">
        <authorList>
            <person name="Harkins D.M."/>
            <person name="Madupu R."/>
            <person name="Durkin A.S."/>
            <person name="Torralba M."/>
            <person name="Methe B."/>
            <person name="Sutton G.G."/>
            <person name="Nelson K.E."/>
        </authorList>
    </citation>
    <scope>NUCLEOTIDE SEQUENCE [LARGE SCALE GENOMIC DNA]</scope>
    <source>
        <strain evidence="2 3">F0490</strain>
    </source>
</reference>
<dbReference type="Gene3D" id="1.10.30.50">
    <property type="match status" value="1"/>
</dbReference>
<evidence type="ECO:0000259" key="1">
    <source>
        <dbReference type="SMART" id="SM00507"/>
    </source>
</evidence>
<gene>
    <name evidence="2" type="ORF">HMPREF1317_0299</name>
</gene>
<dbReference type="PANTHER" id="PTHR33877:SF2">
    <property type="entry name" value="OS07G0170200 PROTEIN"/>
    <property type="match status" value="1"/>
</dbReference>
<proteinExistence type="predicted"/>
<keyword evidence="2" id="KW-0378">Hydrolase</keyword>
<dbReference type="GO" id="GO:0004519">
    <property type="term" value="F:endonuclease activity"/>
    <property type="evidence" value="ECO:0007669"/>
    <property type="project" value="UniProtKB-KW"/>
</dbReference>
<dbReference type="GO" id="GO:0008270">
    <property type="term" value="F:zinc ion binding"/>
    <property type="evidence" value="ECO:0007669"/>
    <property type="project" value="InterPro"/>
</dbReference>
<feature type="domain" description="HNH nuclease" evidence="1">
    <location>
        <begin position="17"/>
        <end position="70"/>
    </location>
</feature>
<dbReference type="PANTHER" id="PTHR33877">
    <property type="entry name" value="SLL1193 PROTEIN"/>
    <property type="match status" value="1"/>
</dbReference>
<dbReference type="EMBL" id="AKFS01000299">
    <property type="protein sequence ID" value="EJF35815.1"/>
    <property type="molecule type" value="Genomic_DNA"/>
</dbReference>
<dbReference type="OrthoDB" id="4398343at2"/>
<keyword evidence="3" id="KW-1185">Reference proteome</keyword>
<dbReference type="RefSeq" id="WP_005872604.1">
    <property type="nucleotide sequence ID" value="NZ_AKFS01000299.1"/>
</dbReference>
<dbReference type="PATRIC" id="fig|1125717.3.peg.1897"/>
<dbReference type="InterPro" id="IPR052892">
    <property type="entry name" value="NA-targeting_endonuclease"/>
</dbReference>
<dbReference type="CDD" id="cd00085">
    <property type="entry name" value="HNHc"/>
    <property type="match status" value="1"/>
</dbReference>
<dbReference type="GO" id="GO:0003676">
    <property type="term" value="F:nucleic acid binding"/>
    <property type="evidence" value="ECO:0007669"/>
    <property type="project" value="InterPro"/>
</dbReference>
<name>J1GS52_9ACTO</name>
<organism evidence="2 3">
    <name type="scientific">Schaalia georgiae F0490</name>
    <dbReference type="NCBI Taxonomy" id="1125717"/>
    <lineage>
        <taxon>Bacteria</taxon>
        <taxon>Bacillati</taxon>
        <taxon>Actinomycetota</taxon>
        <taxon>Actinomycetes</taxon>
        <taxon>Actinomycetales</taxon>
        <taxon>Actinomycetaceae</taxon>
        <taxon>Schaalia</taxon>
    </lineage>
</organism>
<sequence length="94" mass="10621">MSGRDEWRALSGRQRKRITDAIYIRDAARCHLCHQLVRRRDASVDHVVPSSKGGPSTLDNLKLAHRRCNFAKGNRVPPLRPSAEVDGLAWFTDS</sequence>
<keyword evidence="2" id="KW-0255">Endonuclease</keyword>
<dbReference type="SMART" id="SM00507">
    <property type="entry name" value="HNHc"/>
    <property type="match status" value="1"/>
</dbReference>
<dbReference type="AlphaFoldDB" id="J1GS52"/>
<evidence type="ECO:0000313" key="2">
    <source>
        <dbReference type="EMBL" id="EJF35815.1"/>
    </source>
</evidence>
<keyword evidence="2" id="KW-0540">Nuclease</keyword>
<accession>J1GS52</accession>
<dbReference type="Proteomes" id="UP000004578">
    <property type="component" value="Unassembled WGS sequence"/>
</dbReference>
<dbReference type="Pfam" id="PF01844">
    <property type="entry name" value="HNH"/>
    <property type="match status" value="1"/>
</dbReference>
<evidence type="ECO:0000313" key="3">
    <source>
        <dbReference type="Proteomes" id="UP000004578"/>
    </source>
</evidence>
<dbReference type="InterPro" id="IPR003615">
    <property type="entry name" value="HNH_nuc"/>
</dbReference>